<proteinExistence type="inferred from homology"/>
<dbReference type="CDD" id="cd06582">
    <property type="entry name" value="TM_PBP1_LivH_like"/>
    <property type="match status" value="1"/>
</dbReference>
<name>A0ABW4MKX6_9BACI</name>
<feature type="transmembrane region" description="Helical" evidence="9">
    <location>
        <begin position="238"/>
        <end position="258"/>
    </location>
</feature>
<keyword evidence="6 9" id="KW-1133">Transmembrane helix</keyword>
<feature type="transmembrane region" description="Helical" evidence="9">
    <location>
        <begin position="187"/>
        <end position="206"/>
    </location>
</feature>
<evidence type="ECO:0000256" key="6">
    <source>
        <dbReference type="ARBA" id="ARBA00022989"/>
    </source>
</evidence>
<feature type="transmembrane region" description="Helical" evidence="9">
    <location>
        <begin position="58"/>
        <end position="78"/>
    </location>
</feature>
<sequence>MDAVIQYLITGLTTGSIYALIAIGFVTIYNVTGIINFAQGEFAMLGAMFCITFSSLGLPIYVAILLAVLCTALIGFGVEKLAIAPTKSASFINLIIITVGLSMVLKAIGLFAWGTYPKSLPAFSANNPIQIMGAVLMPQSIWVICTLFFLLVLLYFFFEKTITGSALKACVVNPVAARLMGINTSSMSTLAFVLSAAVGAIAGIVIAPVTGATYDMGLMLGLKGFMAMIIGGMTKVPAVVVAGFLIGIIESFSAGYISTSYSDAISFGILLLVLFVAPNGIMSKVIGNRV</sequence>
<keyword evidence="3" id="KW-1003">Cell membrane</keyword>
<gene>
    <name evidence="10" type="ORF">ACFSFW_08310</name>
</gene>
<evidence type="ECO:0000313" key="11">
    <source>
        <dbReference type="Proteomes" id="UP001597227"/>
    </source>
</evidence>
<protein>
    <submittedName>
        <fullName evidence="10">Branched-chain amino acid ABC transporter permease</fullName>
    </submittedName>
</protein>
<dbReference type="Pfam" id="PF02653">
    <property type="entry name" value="BPD_transp_2"/>
    <property type="match status" value="1"/>
</dbReference>
<dbReference type="Proteomes" id="UP001597227">
    <property type="component" value="Unassembled WGS sequence"/>
</dbReference>
<accession>A0ABW4MKX6</accession>
<comment type="similarity">
    <text evidence="8">Belongs to the binding-protein-dependent transport system permease family. LivHM subfamily.</text>
</comment>
<feature type="transmembrane region" description="Helical" evidence="9">
    <location>
        <begin position="264"/>
        <end position="282"/>
    </location>
</feature>
<reference evidence="11" key="1">
    <citation type="journal article" date="2019" name="Int. J. Syst. Evol. Microbiol.">
        <title>The Global Catalogue of Microorganisms (GCM) 10K type strain sequencing project: providing services to taxonomists for standard genome sequencing and annotation.</title>
        <authorList>
            <consortium name="The Broad Institute Genomics Platform"/>
            <consortium name="The Broad Institute Genome Sequencing Center for Infectious Disease"/>
            <person name="Wu L."/>
            <person name="Ma J."/>
        </authorList>
    </citation>
    <scope>NUCLEOTIDE SEQUENCE [LARGE SCALE GENOMIC DNA]</scope>
    <source>
        <strain evidence="11">CCUG 15531</strain>
    </source>
</reference>
<feature type="transmembrane region" description="Helical" evidence="9">
    <location>
        <begin position="136"/>
        <end position="158"/>
    </location>
</feature>
<dbReference type="EMBL" id="JBHUEK010000010">
    <property type="protein sequence ID" value="MFD1778667.1"/>
    <property type="molecule type" value="Genomic_DNA"/>
</dbReference>
<evidence type="ECO:0000256" key="7">
    <source>
        <dbReference type="ARBA" id="ARBA00023136"/>
    </source>
</evidence>
<feature type="transmembrane region" description="Helical" evidence="9">
    <location>
        <begin position="90"/>
        <end position="116"/>
    </location>
</feature>
<keyword evidence="4 9" id="KW-0812">Transmembrane</keyword>
<evidence type="ECO:0000256" key="4">
    <source>
        <dbReference type="ARBA" id="ARBA00022692"/>
    </source>
</evidence>
<dbReference type="RefSeq" id="WP_388037070.1">
    <property type="nucleotide sequence ID" value="NZ_JBHUEK010000010.1"/>
</dbReference>
<organism evidence="10 11">
    <name type="scientific">Fredinandcohnia salidurans</name>
    <dbReference type="NCBI Taxonomy" id="2595041"/>
    <lineage>
        <taxon>Bacteria</taxon>
        <taxon>Bacillati</taxon>
        <taxon>Bacillota</taxon>
        <taxon>Bacilli</taxon>
        <taxon>Bacillales</taxon>
        <taxon>Bacillaceae</taxon>
        <taxon>Fredinandcohnia</taxon>
    </lineage>
</organism>
<evidence type="ECO:0000256" key="1">
    <source>
        <dbReference type="ARBA" id="ARBA00004651"/>
    </source>
</evidence>
<dbReference type="PANTHER" id="PTHR11795:SF450">
    <property type="entry name" value="ABC TRANSPORTER PERMEASE PROTEIN"/>
    <property type="match status" value="1"/>
</dbReference>
<evidence type="ECO:0000256" key="5">
    <source>
        <dbReference type="ARBA" id="ARBA00022970"/>
    </source>
</evidence>
<dbReference type="InterPro" id="IPR001851">
    <property type="entry name" value="ABC_transp_permease"/>
</dbReference>
<evidence type="ECO:0000256" key="9">
    <source>
        <dbReference type="SAM" id="Phobius"/>
    </source>
</evidence>
<keyword evidence="5" id="KW-0029">Amino-acid transport</keyword>
<feature type="transmembrane region" description="Helical" evidence="9">
    <location>
        <begin position="17"/>
        <end position="38"/>
    </location>
</feature>
<keyword evidence="2" id="KW-0813">Transport</keyword>
<evidence type="ECO:0000256" key="8">
    <source>
        <dbReference type="ARBA" id="ARBA00037998"/>
    </source>
</evidence>
<keyword evidence="7 9" id="KW-0472">Membrane</keyword>
<comment type="caution">
    <text evidence="10">The sequence shown here is derived from an EMBL/GenBank/DDBJ whole genome shotgun (WGS) entry which is preliminary data.</text>
</comment>
<evidence type="ECO:0000256" key="2">
    <source>
        <dbReference type="ARBA" id="ARBA00022448"/>
    </source>
</evidence>
<comment type="subcellular location">
    <subcellularLocation>
        <location evidence="1">Cell membrane</location>
        <topology evidence="1">Multi-pass membrane protein</topology>
    </subcellularLocation>
</comment>
<evidence type="ECO:0000313" key="10">
    <source>
        <dbReference type="EMBL" id="MFD1778667.1"/>
    </source>
</evidence>
<keyword evidence="11" id="KW-1185">Reference proteome</keyword>
<dbReference type="PANTHER" id="PTHR11795">
    <property type="entry name" value="BRANCHED-CHAIN AMINO ACID TRANSPORT SYSTEM PERMEASE PROTEIN LIVH"/>
    <property type="match status" value="1"/>
</dbReference>
<dbReference type="InterPro" id="IPR052157">
    <property type="entry name" value="BCAA_transport_permease"/>
</dbReference>
<evidence type="ECO:0000256" key="3">
    <source>
        <dbReference type="ARBA" id="ARBA00022475"/>
    </source>
</evidence>